<evidence type="ECO:0000313" key="2">
    <source>
        <dbReference type="EMBL" id="MBP2234411.1"/>
    </source>
</evidence>
<protein>
    <submittedName>
        <fullName evidence="2">Glycosyltransferase</fullName>
    </submittedName>
</protein>
<evidence type="ECO:0000313" key="3">
    <source>
        <dbReference type="Proteomes" id="UP000730739"/>
    </source>
</evidence>
<dbReference type="PANTHER" id="PTHR21015:SF28">
    <property type="entry name" value="SLL1722 PROTEIN"/>
    <property type="match status" value="1"/>
</dbReference>
<gene>
    <name evidence="2" type="ORF">J2Z31_000901</name>
</gene>
<proteinExistence type="predicted"/>
<dbReference type="SUPFAM" id="SSF53756">
    <property type="entry name" value="UDP-Glycosyltransferase/glycogen phosphorylase"/>
    <property type="match status" value="1"/>
</dbReference>
<reference evidence="2 3" key="1">
    <citation type="submission" date="2021-03" db="EMBL/GenBank/DDBJ databases">
        <title>Genomic Encyclopedia of Type Strains, Phase IV (KMG-IV): sequencing the most valuable type-strain genomes for metagenomic binning, comparative biology and taxonomic classification.</title>
        <authorList>
            <person name="Goeker M."/>
        </authorList>
    </citation>
    <scope>NUCLEOTIDE SEQUENCE [LARGE SCALE GENOMIC DNA]</scope>
    <source>
        <strain evidence="2 3">DSM 13372</strain>
    </source>
</reference>
<keyword evidence="3" id="KW-1185">Reference proteome</keyword>
<dbReference type="Gene3D" id="3.40.50.2000">
    <property type="entry name" value="Glycogen Phosphorylase B"/>
    <property type="match status" value="1"/>
</dbReference>
<dbReference type="PANTHER" id="PTHR21015">
    <property type="entry name" value="UDP-N-ACETYLGLUCOSAMINE--N-ACETYLMURAMYL-(PENTAPEPTIDE) PYROPHOSPHORYL-UNDECAPRENOL N-ACETYLGLUCOSAMINE TRANSFERASE 1"/>
    <property type="match status" value="1"/>
</dbReference>
<sequence length="388" mass="41743">MRERRVFFYVQHLLGIGHLARASRIAKALVERDFDVTMVTGGLPLPGFPGEGVKTIALPAVAAGDKGFSGLSDAAGNPLTSAFREHRKDLLIDAFRRAEPDIVIIEAFPFGRRQMRFELLPLLEAIAAMEKRPLVATSLRDILQERTKPGRAEETVELVKAHFDLVLVHGDPAFARIEETFPLAREIEDKVVYTGLVAPPPPAAPLETFDIVVSAGGGAVGKELIGSALEAARLLPEALRWCLVTGPNLPEADFDALAASAPASVNLFRFRQDFASLLAGARLSVSQAGYNTVCDILRAGCGSLLIPFTAGGETEQSTRAERLERLGLASVLPEEGITPPELARRIETMLALPRPDIPPLDLDGAMKTAVILGDRLQRGGSVRPSRSA</sequence>
<comment type="caution">
    <text evidence="2">The sequence shown here is derived from an EMBL/GenBank/DDBJ whole genome shotgun (WGS) entry which is preliminary data.</text>
</comment>
<accession>A0ABS4QUU0</accession>
<dbReference type="Proteomes" id="UP000730739">
    <property type="component" value="Unassembled WGS sequence"/>
</dbReference>
<name>A0ABS4QUU0_9HYPH</name>
<organism evidence="2 3">
    <name type="scientific">Sinorhizobium kostiense</name>
    <dbReference type="NCBI Taxonomy" id="76747"/>
    <lineage>
        <taxon>Bacteria</taxon>
        <taxon>Pseudomonadati</taxon>
        <taxon>Pseudomonadota</taxon>
        <taxon>Alphaproteobacteria</taxon>
        <taxon>Hyphomicrobiales</taxon>
        <taxon>Rhizobiaceae</taxon>
        <taxon>Sinorhizobium/Ensifer group</taxon>
        <taxon>Sinorhizobium</taxon>
    </lineage>
</organism>
<feature type="domain" description="Glycosyl transferase family 28 C-terminal" evidence="1">
    <location>
        <begin position="217"/>
        <end position="350"/>
    </location>
</feature>
<dbReference type="Pfam" id="PF04101">
    <property type="entry name" value="Glyco_tran_28_C"/>
    <property type="match status" value="1"/>
</dbReference>
<dbReference type="EMBL" id="JAGILA010000001">
    <property type="protein sequence ID" value="MBP2234411.1"/>
    <property type="molecule type" value="Genomic_DNA"/>
</dbReference>
<dbReference type="InterPro" id="IPR007235">
    <property type="entry name" value="Glyco_trans_28_C"/>
</dbReference>
<evidence type="ECO:0000259" key="1">
    <source>
        <dbReference type="Pfam" id="PF04101"/>
    </source>
</evidence>